<dbReference type="InterPro" id="IPR025331">
    <property type="entry name" value="TNT"/>
</dbReference>
<accession>A0ABY3GAR9</accession>
<evidence type="ECO:0000259" key="1">
    <source>
        <dbReference type="Pfam" id="PF14021"/>
    </source>
</evidence>
<organism evidence="2 3">
    <name type="scientific">Pseudomonas saxonica</name>
    <dbReference type="NCBI Taxonomy" id="2600598"/>
    <lineage>
        <taxon>Bacteria</taxon>
        <taxon>Pseudomonadati</taxon>
        <taxon>Pseudomonadota</taxon>
        <taxon>Gammaproteobacteria</taxon>
        <taxon>Pseudomonadales</taxon>
        <taxon>Pseudomonadaceae</taxon>
        <taxon>Pseudomonas</taxon>
    </lineage>
</organism>
<gene>
    <name evidence="2" type="ORF">FJD38_24380</name>
</gene>
<protein>
    <recommendedName>
        <fullName evidence="1">TNT domain-containing protein</fullName>
    </recommendedName>
</protein>
<dbReference type="RefSeq" id="WP_146388037.1">
    <property type="nucleotide sequence ID" value="NZ_VFIO01000031.1"/>
</dbReference>
<dbReference type="Pfam" id="PF14021">
    <property type="entry name" value="TNT"/>
    <property type="match status" value="1"/>
</dbReference>
<name>A0ABY3GAR9_9PSED</name>
<proteinExistence type="predicted"/>
<reference evidence="2 3" key="1">
    <citation type="submission" date="2019-06" db="EMBL/GenBank/DDBJ databases">
        <title>Pseudomonas bimorpha sp. nov. isolated from bovine raw milk and skim milk concentrate.</title>
        <authorList>
            <person name="Hofmann K."/>
            <person name="Huptas C."/>
            <person name="Doll E."/>
            <person name="Scherer S."/>
            <person name="Wenning M."/>
        </authorList>
    </citation>
    <scope>NUCLEOTIDE SEQUENCE [LARGE SCALE GENOMIC DNA]</scope>
    <source>
        <strain evidence="2 3">DSM 108989</strain>
    </source>
</reference>
<keyword evidence="3" id="KW-1185">Reference proteome</keyword>
<feature type="domain" description="TNT" evidence="1">
    <location>
        <begin position="2"/>
        <end position="37"/>
    </location>
</feature>
<evidence type="ECO:0000313" key="3">
    <source>
        <dbReference type="Proteomes" id="UP000318428"/>
    </source>
</evidence>
<sequence length="37" mass="4257">MGTAYSYQFLKPSTLKEDYYVYDVKKPLTVKAGKILP</sequence>
<comment type="caution">
    <text evidence="2">The sequence shown here is derived from an EMBL/GenBank/DDBJ whole genome shotgun (WGS) entry which is preliminary data.</text>
</comment>
<dbReference type="EMBL" id="VFIO01000031">
    <property type="protein sequence ID" value="TWR83086.1"/>
    <property type="molecule type" value="Genomic_DNA"/>
</dbReference>
<evidence type="ECO:0000313" key="2">
    <source>
        <dbReference type="EMBL" id="TWR83086.1"/>
    </source>
</evidence>
<dbReference type="Proteomes" id="UP000318428">
    <property type="component" value="Unassembled WGS sequence"/>
</dbReference>